<name>W9BYN1_SCLBF</name>
<evidence type="ECO:0000256" key="1">
    <source>
        <dbReference type="SAM" id="MobiDB-lite"/>
    </source>
</evidence>
<accession>W9BYN1</accession>
<dbReference type="EMBL" id="AYSA01000805">
    <property type="protein sequence ID" value="ESZ89712.1"/>
    <property type="molecule type" value="Genomic_DNA"/>
</dbReference>
<feature type="compositionally biased region" description="Basic and acidic residues" evidence="1">
    <location>
        <begin position="82"/>
        <end position="99"/>
    </location>
</feature>
<feature type="region of interest" description="Disordered" evidence="1">
    <location>
        <begin position="18"/>
        <end position="99"/>
    </location>
</feature>
<feature type="compositionally biased region" description="Basic and acidic residues" evidence="1">
    <location>
        <begin position="21"/>
        <end position="30"/>
    </location>
</feature>
<dbReference type="AlphaFoldDB" id="W9BYN1"/>
<sequence length="158" mass="17608">MVKIGKLCDSTEAILKAGVPRRFERQKSPSEESDASMKSFTDTGSVKDGQFDADMDDSITGSPSETTDRSAEEAAPDFLGKWIDRTAEGDAETQEGKEAKRAIHEVVARTNAIESIEAWKEELKQLHDHLDISSKMINDMRRSLKELNRTGFYGVPEQ</sequence>
<dbReference type="HOGENOM" id="CLU_1670420_0_0_1"/>
<evidence type="ECO:0000313" key="2">
    <source>
        <dbReference type="EMBL" id="ESZ89712.1"/>
    </source>
</evidence>
<gene>
    <name evidence="2" type="ORF">SBOR_9906</name>
</gene>
<reference evidence="2 3" key="1">
    <citation type="journal article" date="2014" name="Genome Announc.">
        <title>Draft genome sequence of Sclerotinia borealis, a psychrophilic plant pathogenic fungus.</title>
        <authorList>
            <person name="Mardanov A.V."/>
            <person name="Beletsky A.V."/>
            <person name="Kadnikov V.V."/>
            <person name="Ignatov A.N."/>
            <person name="Ravin N.V."/>
        </authorList>
    </citation>
    <scope>NUCLEOTIDE SEQUENCE [LARGE SCALE GENOMIC DNA]</scope>
    <source>
        <strain evidence="3">F-4157</strain>
    </source>
</reference>
<organism evidence="2 3">
    <name type="scientific">Sclerotinia borealis (strain F-4128)</name>
    <dbReference type="NCBI Taxonomy" id="1432307"/>
    <lineage>
        <taxon>Eukaryota</taxon>
        <taxon>Fungi</taxon>
        <taxon>Dikarya</taxon>
        <taxon>Ascomycota</taxon>
        <taxon>Pezizomycotina</taxon>
        <taxon>Leotiomycetes</taxon>
        <taxon>Helotiales</taxon>
        <taxon>Sclerotiniaceae</taxon>
        <taxon>Sclerotinia</taxon>
    </lineage>
</organism>
<keyword evidence="3" id="KW-1185">Reference proteome</keyword>
<evidence type="ECO:0000313" key="3">
    <source>
        <dbReference type="Proteomes" id="UP000019487"/>
    </source>
</evidence>
<comment type="caution">
    <text evidence="2">The sequence shown here is derived from an EMBL/GenBank/DDBJ whole genome shotgun (WGS) entry which is preliminary data.</text>
</comment>
<protein>
    <submittedName>
        <fullName evidence="2">Uncharacterized protein</fullName>
    </submittedName>
</protein>
<proteinExistence type="predicted"/>
<dbReference type="Proteomes" id="UP000019487">
    <property type="component" value="Unassembled WGS sequence"/>
</dbReference>